<protein>
    <recommendedName>
        <fullName evidence="1">HTH cro/C1-type domain-containing protein</fullName>
    </recommendedName>
</protein>
<dbReference type="EMBL" id="CP138327">
    <property type="protein sequence ID" value="WXU00090.1"/>
    <property type="molecule type" value="Genomic_DNA"/>
</dbReference>
<dbReference type="Gene3D" id="1.10.260.40">
    <property type="entry name" value="lambda repressor-like DNA-binding domains"/>
    <property type="match status" value="1"/>
</dbReference>
<accession>A0AAU6PGC6</accession>
<dbReference type="InterPro" id="IPR010982">
    <property type="entry name" value="Lambda_DNA-bd_dom_sf"/>
</dbReference>
<evidence type="ECO:0000259" key="1">
    <source>
        <dbReference type="PROSITE" id="PS50943"/>
    </source>
</evidence>
<feature type="domain" description="HTH cro/C1-type" evidence="1">
    <location>
        <begin position="20"/>
        <end position="75"/>
    </location>
</feature>
<proteinExistence type="predicted"/>
<dbReference type="SUPFAM" id="SSF47413">
    <property type="entry name" value="lambda repressor-like DNA-binding domains"/>
    <property type="match status" value="1"/>
</dbReference>
<dbReference type="Pfam" id="PF01381">
    <property type="entry name" value="HTH_3"/>
    <property type="match status" value="1"/>
</dbReference>
<dbReference type="GO" id="GO:0003677">
    <property type="term" value="F:DNA binding"/>
    <property type="evidence" value="ECO:0007669"/>
    <property type="project" value="InterPro"/>
</dbReference>
<reference evidence="2" key="1">
    <citation type="submission" date="2023-10" db="EMBL/GenBank/DDBJ databases">
        <title>The first scallop-associated chemosynthetic bacterial symbiont.</title>
        <authorList>
            <person name="Lin Y.-T."/>
            <person name="Sun J."/>
            <person name="Ip J.C.-H."/>
            <person name="He X."/>
            <person name="Gao Z.-M."/>
            <person name="Perez M."/>
            <person name="Xu T."/>
            <person name="Qian P.-Y."/>
            <person name="Qiu J.-W."/>
        </authorList>
    </citation>
    <scope>NUCLEOTIDE SEQUENCE</scope>
    <source>
        <strain evidence="2">Gill1</strain>
    </source>
</reference>
<dbReference type="PROSITE" id="PS50943">
    <property type="entry name" value="HTH_CROC1"/>
    <property type="match status" value="1"/>
</dbReference>
<dbReference type="AlphaFoldDB" id="A0AAU6PGC6"/>
<evidence type="ECO:0000313" key="2">
    <source>
        <dbReference type="EMBL" id="WXU00090.1"/>
    </source>
</evidence>
<dbReference type="CDD" id="cd00093">
    <property type="entry name" value="HTH_XRE"/>
    <property type="match status" value="1"/>
</dbReference>
<dbReference type="InterPro" id="IPR001387">
    <property type="entry name" value="Cro/C1-type_HTH"/>
</dbReference>
<dbReference type="SMART" id="SM00530">
    <property type="entry name" value="HTH_XRE"/>
    <property type="match status" value="1"/>
</dbReference>
<name>A0AAU6PGC6_9GAMM</name>
<gene>
    <name evidence="2" type="ORF">Ctma_0801</name>
</gene>
<sequence length="123" mass="13796">MKIDKFNTDREAVAEIAVRIRNLRLNDSTRQMSQSELAERAGISRSTVARFEQKGEISLLPLIAILRAMGLLSKLNNLVPEEVAISPIEMSKKQKKKPVQRIRPSTSFENTGTFPKITGFKGL</sequence>
<organism evidence="2">
    <name type="scientific">Catillopecten margaritatus gill symbiont</name>
    <dbReference type="NCBI Taxonomy" id="3083288"/>
    <lineage>
        <taxon>Bacteria</taxon>
        <taxon>Pseudomonadati</taxon>
        <taxon>Pseudomonadota</taxon>
        <taxon>Gammaproteobacteria</taxon>
        <taxon>sulfur-oxidizing symbionts</taxon>
    </lineage>
</organism>